<gene>
    <name evidence="5" type="primary">LOC100378777</name>
</gene>
<feature type="region of interest" description="Disordered" evidence="2">
    <location>
        <begin position="1"/>
        <end position="194"/>
    </location>
</feature>
<dbReference type="PANTHER" id="PTHR11590">
    <property type="entry name" value="PROTEIN-GLUTAMINE GAMMA-GLUTAMYLTRANSFERASE"/>
    <property type="match status" value="1"/>
</dbReference>
<feature type="compositionally biased region" description="Basic and acidic residues" evidence="2">
    <location>
        <begin position="166"/>
        <end position="191"/>
    </location>
</feature>
<dbReference type="Proteomes" id="UP000694865">
    <property type="component" value="Unplaced"/>
</dbReference>
<dbReference type="InterPro" id="IPR038765">
    <property type="entry name" value="Papain-like_cys_pep_sf"/>
</dbReference>
<feature type="compositionally biased region" description="Basic and acidic residues" evidence="2">
    <location>
        <begin position="82"/>
        <end position="92"/>
    </location>
</feature>
<dbReference type="SUPFAM" id="SSF49309">
    <property type="entry name" value="Transglutaminase, two C-terminal domains"/>
    <property type="match status" value="2"/>
</dbReference>
<dbReference type="Pfam" id="PF00868">
    <property type="entry name" value="Transglut_N"/>
    <property type="match status" value="1"/>
</dbReference>
<feature type="compositionally biased region" description="Acidic residues" evidence="2">
    <location>
        <begin position="145"/>
        <end position="165"/>
    </location>
</feature>
<feature type="compositionally biased region" description="Basic and acidic residues" evidence="2">
    <location>
        <begin position="272"/>
        <end position="284"/>
    </location>
</feature>
<dbReference type="InterPro" id="IPR036238">
    <property type="entry name" value="Transglutaminase_C_sf"/>
</dbReference>
<dbReference type="SMART" id="SM00460">
    <property type="entry name" value="TGc"/>
    <property type="match status" value="1"/>
</dbReference>
<dbReference type="GeneID" id="100378777"/>
<dbReference type="Pfam" id="PF01841">
    <property type="entry name" value="Transglut_core"/>
    <property type="match status" value="1"/>
</dbReference>
<evidence type="ECO:0000256" key="2">
    <source>
        <dbReference type="SAM" id="MobiDB-lite"/>
    </source>
</evidence>
<proteinExistence type="inferred from homology"/>
<dbReference type="SUPFAM" id="SSF54001">
    <property type="entry name" value="Cysteine proteinases"/>
    <property type="match status" value="1"/>
</dbReference>
<feature type="compositionally biased region" description="Basic and acidic residues" evidence="2">
    <location>
        <begin position="35"/>
        <end position="46"/>
    </location>
</feature>
<dbReference type="Gene3D" id="2.60.40.10">
    <property type="entry name" value="Immunoglobulins"/>
    <property type="match status" value="3"/>
</dbReference>
<dbReference type="InterPro" id="IPR001102">
    <property type="entry name" value="Transglutaminase_N"/>
</dbReference>
<dbReference type="InterPro" id="IPR050779">
    <property type="entry name" value="Transglutaminase"/>
</dbReference>
<evidence type="ECO:0000256" key="1">
    <source>
        <dbReference type="ARBA" id="ARBA00005968"/>
    </source>
</evidence>
<dbReference type="InterPro" id="IPR002931">
    <property type="entry name" value="Transglutaminase-like"/>
</dbReference>
<name>A0ABM0GVJ9_SACKO</name>
<feature type="region of interest" description="Disordered" evidence="2">
    <location>
        <begin position="226"/>
        <end position="329"/>
    </location>
</feature>
<dbReference type="SUPFAM" id="SSF81296">
    <property type="entry name" value="E set domains"/>
    <property type="match status" value="1"/>
</dbReference>
<sequence length="1083" mass="120725">MSTEEPQVLDTIGEDTTDKTNGVDENNEVPIQTDTKVETTIPKDDYVNPTEEEAPAGDNAKDDSESEMAKEIVAAVEAANASREEAENRESASAEAEEASENTTVNGETKKTEEASENEGESTQAETEVVSENTTVNDETKEPEADANELEEVPTTESEKEADDSTIEKEENREDVESKIEITESEVKTDVAETQEATLGETTVTQSTMVVETVITSQKIVYEQCENTDPVEEAVPGTMESITNEDGKEDEKTTEEKPDETENKEQQPQVNGEEKKDEVVVEPEKTEDDVPSEEKSNVDVITEEAEGEKKTPKTGNDSTPECKGPKTEASQTDIITEENIEVTPEDIETLKNNLKVKNLNIRSYSNQKAHRTDEYDVPNVLLRRGQLFEIVVAFEQQVKLNEHEIHVVISLGESPKVTDDTKISVPIGKTAKHWKVDLLSIKDDEVSLRIHSPADAPVGKLNIGLSAMLKPIQDPMYWRYVDLFTHDEHLYLLFNPWCKDDTVYIEGEEARQEYILNDAGVLYEGSHGNPKPRPWNFGQFDTFVTLAAFHLLEKGLPINARSSAVKVARVMSAMVNSHDNAGVLIGNWSGEYGNGKAPSEWAGSVEVLSQYMTTGEPVGYAQCWVFSGVLTSVLRCLGIPTRSVTVYSSAQDTDGSMTVDVHWNQRYEPFAEYNTDNVWVFHVFNECYMARPDIHKGKKYRGWQVIDGTPAQRSDGLYQTGPSPISAIKRGNVPAKFDTEYAFAMVNADRVHWMIQESDGNVFSKRILHKETSSIGKKIVTKSIGSDNMDNITQLYKYHEGSKEERRAVNTACSHGTVHKKYFETLKPKDFDMKVQIDENVKLGADVNMKVVFHNKTDSEQKIELFIECYGTQYTGSLKGICRKEKFEVTVPPGHKAKGKGGMAGHKERLVSGMVNAVGSLRRSSTPVSAESSGVADVAMTLYYEDYKTFIQDHTALKFFIIAVRKDHHRHEIALQDELILSTPSLKMTVSDPSKLKRDEDFTVDISFTNPLPVTLTNVRFNLEGLRFQQAKTIQYGDIAPEADVHVNFNLTPKLAGKKILVATLHSNQLQGVNGALQVEIRL</sequence>
<feature type="compositionally biased region" description="Basic and acidic residues" evidence="2">
    <location>
        <begin position="59"/>
        <end position="70"/>
    </location>
</feature>
<dbReference type="InterPro" id="IPR036985">
    <property type="entry name" value="Transglutaminase-like_sf"/>
</dbReference>
<dbReference type="RefSeq" id="XP_002738254.1">
    <property type="nucleotide sequence ID" value="XM_002738208.2"/>
</dbReference>
<dbReference type="PANTHER" id="PTHR11590:SF40">
    <property type="entry name" value="HEMOCYTE PROTEIN-GLUTAMINE GAMMA-GLUTAMYLTRANSFERASE-LIKE PROTEIN"/>
    <property type="match status" value="1"/>
</dbReference>
<evidence type="ECO:0000259" key="3">
    <source>
        <dbReference type="SMART" id="SM00460"/>
    </source>
</evidence>
<evidence type="ECO:0000313" key="5">
    <source>
        <dbReference type="RefSeq" id="XP_002738254.1"/>
    </source>
</evidence>
<dbReference type="InterPro" id="IPR014756">
    <property type="entry name" value="Ig_E-set"/>
</dbReference>
<keyword evidence="4" id="KW-1185">Reference proteome</keyword>
<comment type="similarity">
    <text evidence="1">Belongs to the transglutaminase superfamily. Transglutaminase family.</text>
</comment>
<evidence type="ECO:0000313" key="4">
    <source>
        <dbReference type="Proteomes" id="UP000694865"/>
    </source>
</evidence>
<dbReference type="Gene3D" id="3.90.260.10">
    <property type="entry name" value="Transglutaminase-like"/>
    <property type="match status" value="1"/>
</dbReference>
<feature type="compositionally biased region" description="Basic and acidic residues" evidence="2">
    <location>
        <begin position="245"/>
        <end position="265"/>
    </location>
</feature>
<feature type="compositionally biased region" description="Polar residues" evidence="2">
    <location>
        <begin position="23"/>
        <end position="34"/>
    </location>
</feature>
<dbReference type="Pfam" id="PF00927">
    <property type="entry name" value="Transglut_C"/>
    <property type="match status" value="2"/>
</dbReference>
<organism evidence="4 5">
    <name type="scientific">Saccoglossus kowalevskii</name>
    <name type="common">Acorn worm</name>
    <dbReference type="NCBI Taxonomy" id="10224"/>
    <lineage>
        <taxon>Eukaryota</taxon>
        <taxon>Metazoa</taxon>
        <taxon>Hemichordata</taxon>
        <taxon>Enteropneusta</taxon>
        <taxon>Harrimaniidae</taxon>
        <taxon>Saccoglossus</taxon>
    </lineage>
</organism>
<feature type="domain" description="Transglutaminase-like" evidence="3">
    <location>
        <begin position="615"/>
        <end position="710"/>
    </location>
</feature>
<accession>A0ABM0GVJ9</accession>
<dbReference type="InterPro" id="IPR013783">
    <property type="entry name" value="Ig-like_fold"/>
</dbReference>
<protein>
    <submittedName>
        <fullName evidence="5">Protein-glutamine gamma-glutamyltransferase K-like</fullName>
    </submittedName>
</protein>
<dbReference type="InterPro" id="IPR008958">
    <property type="entry name" value="Transglutaminase_C"/>
</dbReference>
<feature type="compositionally biased region" description="Polar residues" evidence="2">
    <location>
        <begin position="121"/>
        <end position="137"/>
    </location>
</feature>
<reference evidence="5" key="1">
    <citation type="submission" date="2025-08" db="UniProtKB">
        <authorList>
            <consortium name="RefSeq"/>
        </authorList>
    </citation>
    <scope>IDENTIFICATION</scope>
    <source>
        <tissue evidence="5">Testes</tissue>
    </source>
</reference>